<protein>
    <recommendedName>
        <fullName evidence="4">Viral A-type inclusion protein</fullName>
    </recommendedName>
</protein>
<dbReference type="Gene3D" id="1.10.287.1490">
    <property type="match status" value="1"/>
</dbReference>
<evidence type="ECO:0000313" key="2">
    <source>
        <dbReference type="EMBL" id="ETO06507.1"/>
    </source>
</evidence>
<feature type="coiled-coil region" evidence="1">
    <location>
        <begin position="57"/>
        <end position="213"/>
    </location>
</feature>
<keyword evidence="1" id="KW-0175">Coiled coil</keyword>
<evidence type="ECO:0000256" key="1">
    <source>
        <dbReference type="SAM" id="Coils"/>
    </source>
</evidence>
<dbReference type="Proteomes" id="UP000023152">
    <property type="component" value="Unassembled WGS sequence"/>
</dbReference>
<dbReference type="EMBL" id="ASPP01027072">
    <property type="protein sequence ID" value="ETO06507.1"/>
    <property type="molecule type" value="Genomic_DNA"/>
</dbReference>
<keyword evidence="3" id="KW-1185">Reference proteome</keyword>
<name>X6LZD6_RETFI</name>
<proteinExistence type="predicted"/>
<evidence type="ECO:0000313" key="3">
    <source>
        <dbReference type="Proteomes" id="UP000023152"/>
    </source>
</evidence>
<sequence length="230" mass="27326">MAPNADQDLFLQMMLQDKLRIIEEKYRKGKQELIACQQRCHSLESQLSSYQYKGEAIRQNYNKIEQYQMEIDTLTKQVKYLQDKYDLLSQTKNVLSHDLSEQQQKAETLQTELEGKEDRLKDMSEQLAMYKAMEQKLSELEHSNTKVTEEYNRMKEQYLLLKDTCQKQGQELKVLAMQKQEVEMENLLLKDNNDKLTATNQDFTQRIQDMLKDMGLFIYNSIYINAHINI</sequence>
<reference evidence="2 3" key="1">
    <citation type="journal article" date="2013" name="Curr. Biol.">
        <title>The Genome of the Foraminiferan Reticulomyxa filosa.</title>
        <authorList>
            <person name="Glockner G."/>
            <person name="Hulsmann N."/>
            <person name="Schleicher M."/>
            <person name="Noegel A.A."/>
            <person name="Eichinger L."/>
            <person name="Gallinger C."/>
            <person name="Pawlowski J."/>
            <person name="Sierra R."/>
            <person name="Euteneuer U."/>
            <person name="Pillet L."/>
            <person name="Moustafa A."/>
            <person name="Platzer M."/>
            <person name="Groth M."/>
            <person name="Szafranski K."/>
            <person name="Schliwa M."/>
        </authorList>
    </citation>
    <scope>NUCLEOTIDE SEQUENCE [LARGE SCALE GENOMIC DNA]</scope>
</reference>
<organism evidence="2 3">
    <name type="scientific">Reticulomyxa filosa</name>
    <dbReference type="NCBI Taxonomy" id="46433"/>
    <lineage>
        <taxon>Eukaryota</taxon>
        <taxon>Sar</taxon>
        <taxon>Rhizaria</taxon>
        <taxon>Retaria</taxon>
        <taxon>Foraminifera</taxon>
        <taxon>Monothalamids</taxon>
        <taxon>Reticulomyxidae</taxon>
        <taxon>Reticulomyxa</taxon>
    </lineage>
</organism>
<gene>
    <name evidence="2" type="ORF">RFI_30883</name>
</gene>
<accession>X6LZD6</accession>
<comment type="caution">
    <text evidence="2">The sequence shown here is derived from an EMBL/GenBank/DDBJ whole genome shotgun (WGS) entry which is preliminary data.</text>
</comment>
<dbReference type="AlphaFoldDB" id="X6LZD6"/>
<evidence type="ECO:0008006" key="4">
    <source>
        <dbReference type="Google" id="ProtNLM"/>
    </source>
</evidence>